<evidence type="ECO:0000313" key="2">
    <source>
        <dbReference type="Proteomes" id="UP000308600"/>
    </source>
</evidence>
<protein>
    <submittedName>
        <fullName evidence="1">Uncharacterized protein</fullName>
    </submittedName>
</protein>
<dbReference type="EMBL" id="ML208260">
    <property type="protein sequence ID" value="TFK76198.1"/>
    <property type="molecule type" value="Genomic_DNA"/>
</dbReference>
<sequence>MNLVIIHSRSDSPAESELITLISQSFDTAEIAIPSSNVIDGIAASESASASSLSLRTASQCLAKISEEVQDLHDHQNLLDVSQSCDEPIDSLCEELNELIILDTSNDRLYASDSTETIRPNNLGASNGEAYTTSDIEDIQRSELLAAHSTILRSESDSENLGSQHKNITTQTFTIETNTFAIHNDPAYPTSPTNNSSLAGQNTIITPLERERELQTINNQELYAMTGLSTALFTSTYAPEFLPTSLPSHKDITATLVLETPVITAQPSVQILVTEDPFSAAAMDDFHLKLAALRISDDITAHTRGLTGDDSSGMDKNNALSRMTLAGNSSPPLVSTARSEIHLEPDCEDTPLQTDNITKPTIIETFYSTEPLTFQESSLEISRVDEGENAPSVSHHTDFPQMQVNSDSNISVSISTRTPTNAHGGPMHILDLTSDDPPAAPAHVALTKTINPCVHIARSEVPSEPECDTTPHTIVNPLEQPNSRQHNKASQISWSPPAPSRQRLEWFWPQVFPISRLNPPRYQLLSQSTLMCKSRKCK</sequence>
<reference evidence="1 2" key="1">
    <citation type="journal article" date="2019" name="Nat. Ecol. Evol.">
        <title>Megaphylogeny resolves global patterns of mushroom evolution.</title>
        <authorList>
            <person name="Varga T."/>
            <person name="Krizsan K."/>
            <person name="Foldi C."/>
            <person name="Dima B."/>
            <person name="Sanchez-Garcia M."/>
            <person name="Sanchez-Ramirez S."/>
            <person name="Szollosi G.J."/>
            <person name="Szarkandi J.G."/>
            <person name="Papp V."/>
            <person name="Albert L."/>
            <person name="Andreopoulos W."/>
            <person name="Angelini C."/>
            <person name="Antonin V."/>
            <person name="Barry K.W."/>
            <person name="Bougher N.L."/>
            <person name="Buchanan P."/>
            <person name="Buyck B."/>
            <person name="Bense V."/>
            <person name="Catcheside P."/>
            <person name="Chovatia M."/>
            <person name="Cooper J."/>
            <person name="Damon W."/>
            <person name="Desjardin D."/>
            <person name="Finy P."/>
            <person name="Geml J."/>
            <person name="Haridas S."/>
            <person name="Hughes K."/>
            <person name="Justo A."/>
            <person name="Karasinski D."/>
            <person name="Kautmanova I."/>
            <person name="Kiss B."/>
            <person name="Kocsube S."/>
            <person name="Kotiranta H."/>
            <person name="LaButti K.M."/>
            <person name="Lechner B.E."/>
            <person name="Liimatainen K."/>
            <person name="Lipzen A."/>
            <person name="Lukacs Z."/>
            <person name="Mihaltcheva S."/>
            <person name="Morgado L.N."/>
            <person name="Niskanen T."/>
            <person name="Noordeloos M.E."/>
            <person name="Ohm R.A."/>
            <person name="Ortiz-Santana B."/>
            <person name="Ovrebo C."/>
            <person name="Racz N."/>
            <person name="Riley R."/>
            <person name="Savchenko A."/>
            <person name="Shiryaev A."/>
            <person name="Soop K."/>
            <person name="Spirin V."/>
            <person name="Szebenyi C."/>
            <person name="Tomsovsky M."/>
            <person name="Tulloss R.E."/>
            <person name="Uehling J."/>
            <person name="Grigoriev I.V."/>
            <person name="Vagvolgyi C."/>
            <person name="Papp T."/>
            <person name="Martin F.M."/>
            <person name="Miettinen O."/>
            <person name="Hibbett D.S."/>
            <person name="Nagy L.G."/>
        </authorList>
    </citation>
    <scope>NUCLEOTIDE SEQUENCE [LARGE SCALE GENOMIC DNA]</scope>
    <source>
        <strain evidence="1 2">NL-1719</strain>
    </source>
</reference>
<accession>A0ACD3BDP0</accession>
<name>A0ACD3BDP0_9AGAR</name>
<dbReference type="Proteomes" id="UP000308600">
    <property type="component" value="Unassembled WGS sequence"/>
</dbReference>
<organism evidence="1 2">
    <name type="scientific">Pluteus cervinus</name>
    <dbReference type="NCBI Taxonomy" id="181527"/>
    <lineage>
        <taxon>Eukaryota</taxon>
        <taxon>Fungi</taxon>
        <taxon>Dikarya</taxon>
        <taxon>Basidiomycota</taxon>
        <taxon>Agaricomycotina</taxon>
        <taxon>Agaricomycetes</taxon>
        <taxon>Agaricomycetidae</taxon>
        <taxon>Agaricales</taxon>
        <taxon>Pluteineae</taxon>
        <taxon>Pluteaceae</taxon>
        <taxon>Pluteus</taxon>
    </lineage>
</organism>
<evidence type="ECO:0000313" key="1">
    <source>
        <dbReference type="EMBL" id="TFK76198.1"/>
    </source>
</evidence>
<gene>
    <name evidence="1" type="ORF">BDN72DRAFT_223479</name>
</gene>
<keyword evidence="2" id="KW-1185">Reference proteome</keyword>
<proteinExistence type="predicted"/>